<organism evidence="3">
    <name type="scientific">Amblyomma parvum</name>
    <name type="common">South American tick</name>
    <dbReference type="NCBI Taxonomy" id="251391"/>
    <lineage>
        <taxon>Eukaryota</taxon>
        <taxon>Metazoa</taxon>
        <taxon>Ecdysozoa</taxon>
        <taxon>Arthropoda</taxon>
        <taxon>Chelicerata</taxon>
        <taxon>Arachnida</taxon>
        <taxon>Acari</taxon>
        <taxon>Parasitiformes</taxon>
        <taxon>Ixodida</taxon>
        <taxon>Ixodoidea</taxon>
        <taxon>Ixodidae</taxon>
        <taxon>Amblyomminae</taxon>
        <taxon>Amblyomma</taxon>
    </lineage>
</organism>
<evidence type="ECO:0000256" key="2">
    <source>
        <dbReference type="SAM" id="SignalP"/>
    </source>
</evidence>
<feature type="signal peptide" evidence="2">
    <location>
        <begin position="1"/>
        <end position="23"/>
    </location>
</feature>
<proteinExistence type="evidence at transcript level"/>
<name>A0A023FSN8_AMBPA</name>
<dbReference type="AlphaFoldDB" id="A0A023FSN8"/>
<accession>A0A023FSN8</accession>
<sequence length="229" mass="24959">MTHKGALLTIGIGLFAMTAGSEANEGASSNGPNTDIKRFYNTSGSIWSFSLNTDATVLCHVDFNIDIDENSISLHRYTPTSQWSGSPRKGASSRRGGAKSITHLQGNFRNANINDGNTFNTMDLRYPGGTVSSETLEVENEDGTCGLFSTALRAGPPAVKLDFRIKDSAMTKYGEQQCFEGLKQFVEKQQLKHKNVASEPVLSSQCLEKCQSNTECLAIIPPLVEWSRL</sequence>
<evidence type="ECO:0000256" key="1">
    <source>
        <dbReference type="SAM" id="MobiDB-lite"/>
    </source>
</evidence>
<evidence type="ECO:0000313" key="3">
    <source>
        <dbReference type="EMBL" id="JAC24871.1"/>
    </source>
</evidence>
<reference evidence="3" key="1">
    <citation type="submission" date="2014-03" db="EMBL/GenBank/DDBJ databases">
        <title>The sialotranscriptome of Amblyomma triste, Amblyomma parvum and Amblyomma cajennense ticks, uncovered by 454-based RNA-seq.</title>
        <authorList>
            <person name="Garcia G.R."/>
            <person name="Gardinassi L.G."/>
            <person name="Ribeiro J.M."/>
            <person name="Anatrielo E."/>
            <person name="Ferreira B.R."/>
            <person name="Moreira H.N."/>
            <person name="Mafra C."/>
            <person name="Olegario M.M."/>
            <person name="Szabo P.J."/>
            <person name="Miranda-Santos I.K."/>
            <person name="Maruyama S.R."/>
        </authorList>
    </citation>
    <scope>NUCLEOTIDE SEQUENCE</scope>
    <source>
        <strain evidence="3">Araguapaz</strain>
        <tissue evidence="3">Salivary glands</tissue>
    </source>
</reference>
<keyword evidence="2" id="KW-0732">Signal</keyword>
<protein>
    <submittedName>
        <fullName evidence="3">Putative lipocalin-3 1</fullName>
    </submittedName>
</protein>
<feature type="region of interest" description="Disordered" evidence="1">
    <location>
        <begin position="77"/>
        <end position="98"/>
    </location>
</feature>
<dbReference type="EMBL" id="GBBL01002449">
    <property type="protein sequence ID" value="JAC24871.1"/>
    <property type="molecule type" value="mRNA"/>
</dbReference>
<feature type="non-terminal residue" evidence="3">
    <location>
        <position position="229"/>
    </location>
</feature>
<feature type="chain" id="PRO_5001515915" evidence="2">
    <location>
        <begin position="24"/>
        <end position="229"/>
    </location>
</feature>